<evidence type="ECO:0000256" key="2">
    <source>
        <dbReference type="ARBA" id="ARBA00022741"/>
    </source>
</evidence>
<protein>
    <recommendedName>
        <fullName evidence="8">Carnitine transport ATP-binding protein OpuCA</fullName>
        <ecNumber evidence="7">7.6.2.9</ecNumber>
    </recommendedName>
</protein>
<evidence type="ECO:0000256" key="7">
    <source>
        <dbReference type="ARBA" id="ARBA00066388"/>
    </source>
</evidence>
<accession>A0A6N8CT48</accession>
<dbReference type="Gene3D" id="3.40.50.300">
    <property type="entry name" value="P-loop containing nucleotide triphosphate hydrolases"/>
    <property type="match status" value="1"/>
</dbReference>
<dbReference type="Proteomes" id="UP000440978">
    <property type="component" value="Unassembled WGS sequence"/>
</dbReference>
<dbReference type="GO" id="GO:0016887">
    <property type="term" value="F:ATP hydrolysis activity"/>
    <property type="evidence" value="ECO:0007669"/>
    <property type="project" value="InterPro"/>
</dbReference>
<dbReference type="EC" id="7.6.2.9" evidence="7"/>
<name>A0A6N8CT48_9BACI</name>
<dbReference type="SUPFAM" id="SSF52540">
    <property type="entry name" value="P-loop containing nucleoside triphosphate hydrolases"/>
    <property type="match status" value="1"/>
</dbReference>
<keyword evidence="4" id="KW-1278">Translocase</keyword>
<reference evidence="10 11" key="1">
    <citation type="submission" date="2019-11" db="EMBL/GenBank/DDBJ databases">
        <title>Terrilactibacillus tamarindus sp. nov. BCM23-1 isolated from bark of Tamarindus indica.</title>
        <authorList>
            <person name="Kingkaew E."/>
            <person name="Tanasupawat S."/>
        </authorList>
    </citation>
    <scope>NUCLEOTIDE SEQUENCE [LARGE SCALE GENOMIC DNA]</scope>
    <source>
        <strain evidence="10 11">BCM23-1</strain>
    </source>
</reference>
<evidence type="ECO:0000256" key="8">
    <source>
        <dbReference type="ARBA" id="ARBA00070305"/>
    </source>
</evidence>
<keyword evidence="2" id="KW-0547">Nucleotide-binding</keyword>
<dbReference type="Pfam" id="PF00005">
    <property type="entry name" value="ABC_tran"/>
    <property type="match status" value="1"/>
</dbReference>
<gene>
    <name evidence="10" type="ORF">GMB86_03945</name>
</gene>
<dbReference type="RefSeq" id="WP_155217014.1">
    <property type="nucleotide sequence ID" value="NZ_WNHB01000004.1"/>
</dbReference>
<dbReference type="CDD" id="cd03293">
    <property type="entry name" value="ABC_NrtD_SsuB_transporters"/>
    <property type="match status" value="1"/>
</dbReference>
<comment type="catalytic activity">
    <reaction evidence="5">
        <text>a quaternary ammonium(out) + ATP + H2O = a quaternary ammonium(in) + ADP + phosphate + H(+)</text>
        <dbReference type="Rhea" id="RHEA:11036"/>
        <dbReference type="ChEBI" id="CHEBI:15377"/>
        <dbReference type="ChEBI" id="CHEBI:15378"/>
        <dbReference type="ChEBI" id="CHEBI:30616"/>
        <dbReference type="ChEBI" id="CHEBI:35267"/>
        <dbReference type="ChEBI" id="CHEBI:43474"/>
        <dbReference type="ChEBI" id="CHEBI:456216"/>
        <dbReference type="EC" id="7.6.2.9"/>
    </reaction>
</comment>
<feature type="domain" description="ABC transporter" evidence="9">
    <location>
        <begin position="5"/>
        <end position="235"/>
    </location>
</feature>
<dbReference type="InterPro" id="IPR003439">
    <property type="entry name" value="ABC_transporter-like_ATP-bd"/>
</dbReference>
<proteinExistence type="predicted"/>
<evidence type="ECO:0000256" key="1">
    <source>
        <dbReference type="ARBA" id="ARBA00022448"/>
    </source>
</evidence>
<evidence type="ECO:0000313" key="10">
    <source>
        <dbReference type="EMBL" id="MTT31166.1"/>
    </source>
</evidence>
<evidence type="ECO:0000313" key="11">
    <source>
        <dbReference type="Proteomes" id="UP000440978"/>
    </source>
</evidence>
<keyword evidence="11" id="KW-1185">Reference proteome</keyword>
<dbReference type="PROSITE" id="PS50893">
    <property type="entry name" value="ABC_TRANSPORTER_2"/>
    <property type="match status" value="1"/>
</dbReference>
<comment type="subunit">
    <text evidence="6">The complex is composed of two ATP-binding proteins (OpuCA), two transmembrane proteins (OpuCB and OpuCD) and a solute-binding protein (OpuCC).</text>
</comment>
<dbReference type="PROSITE" id="PS00211">
    <property type="entry name" value="ABC_TRANSPORTER_1"/>
    <property type="match status" value="1"/>
</dbReference>
<dbReference type="GO" id="GO:0005524">
    <property type="term" value="F:ATP binding"/>
    <property type="evidence" value="ECO:0007669"/>
    <property type="project" value="UniProtKB-KW"/>
</dbReference>
<evidence type="ECO:0000256" key="4">
    <source>
        <dbReference type="ARBA" id="ARBA00022967"/>
    </source>
</evidence>
<dbReference type="EMBL" id="WNHB01000004">
    <property type="protein sequence ID" value="MTT31166.1"/>
    <property type="molecule type" value="Genomic_DNA"/>
</dbReference>
<dbReference type="OrthoDB" id="9802264at2"/>
<dbReference type="InterPro" id="IPR003593">
    <property type="entry name" value="AAA+_ATPase"/>
</dbReference>
<dbReference type="SMART" id="SM00382">
    <property type="entry name" value="AAA"/>
    <property type="match status" value="1"/>
</dbReference>
<keyword evidence="1" id="KW-0813">Transport</keyword>
<evidence type="ECO:0000256" key="6">
    <source>
        <dbReference type="ARBA" id="ARBA00063934"/>
    </source>
</evidence>
<dbReference type="PANTHER" id="PTHR42788">
    <property type="entry name" value="TAURINE IMPORT ATP-BINDING PROTEIN-RELATED"/>
    <property type="match status" value="1"/>
</dbReference>
<keyword evidence="3 10" id="KW-0067">ATP-binding</keyword>
<comment type="caution">
    <text evidence="10">The sequence shown here is derived from an EMBL/GenBank/DDBJ whole genome shotgun (WGS) entry which is preliminary data.</text>
</comment>
<dbReference type="InterPro" id="IPR027417">
    <property type="entry name" value="P-loop_NTPase"/>
</dbReference>
<dbReference type="PANTHER" id="PTHR42788:SF13">
    <property type="entry name" value="ALIPHATIC SULFONATES IMPORT ATP-BINDING PROTEIN SSUB"/>
    <property type="match status" value="1"/>
</dbReference>
<organism evidence="10 11">
    <name type="scientific">Terrilactibacillus tamarindi</name>
    <dbReference type="NCBI Taxonomy" id="2599694"/>
    <lineage>
        <taxon>Bacteria</taxon>
        <taxon>Bacillati</taxon>
        <taxon>Bacillota</taxon>
        <taxon>Bacilli</taxon>
        <taxon>Bacillales</taxon>
        <taxon>Bacillaceae</taxon>
        <taxon>Terrilactibacillus</taxon>
    </lineage>
</organism>
<dbReference type="InterPro" id="IPR050166">
    <property type="entry name" value="ABC_transporter_ATP-bind"/>
</dbReference>
<dbReference type="FunFam" id="3.40.50.300:FF:000425">
    <property type="entry name" value="Probable ABC transporter, ATP-binding subunit"/>
    <property type="match status" value="1"/>
</dbReference>
<dbReference type="AlphaFoldDB" id="A0A6N8CT48"/>
<evidence type="ECO:0000256" key="3">
    <source>
        <dbReference type="ARBA" id="ARBA00022840"/>
    </source>
</evidence>
<dbReference type="GO" id="GO:0015418">
    <property type="term" value="F:ABC-type quaternary ammonium compound transporting activity"/>
    <property type="evidence" value="ECO:0007669"/>
    <property type="project" value="UniProtKB-EC"/>
</dbReference>
<sequence length="262" mass="29696">MKPKVTIQNIQKVYKGKTDVLAVDTINFDIMENEFITILGPSGCGKSTLLRMVGGLEEQTSGHIYLGDQELVGPSSNRGMVFQAYSLFPWLTIEKNIQFGLKNKGMKEADRKDISDSYIELVGLKGFEKHYPNQLSGGMKQRVAIARALANDPEILLLDEPFGALDSQTRLIMQELLLNIWEKKKKTILFITHDVEEAIFLGSRVLVMTSRPGKIKEDMPIELPHPRTYHVKSDPTFIKIKDHLTELIREESLKAIELEVQK</sequence>
<evidence type="ECO:0000256" key="5">
    <source>
        <dbReference type="ARBA" id="ARBA00052482"/>
    </source>
</evidence>
<dbReference type="InterPro" id="IPR017871">
    <property type="entry name" value="ABC_transporter-like_CS"/>
</dbReference>
<evidence type="ECO:0000259" key="9">
    <source>
        <dbReference type="PROSITE" id="PS50893"/>
    </source>
</evidence>